<keyword evidence="3 5" id="KW-1133">Transmembrane helix</keyword>
<reference evidence="6" key="1">
    <citation type="submission" date="2016-04" db="EMBL/GenBank/DDBJ databases">
        <authorList>
            <person name="Evans L.H."/>
            <person name="Alamgir A."/>
            <person name="Owens N."/>
            <person name="Weber N.D."/>
            <person name="Virtaneva K."/>
            <person name="Barbian K."/>
            <person name="Babar A."/>
            <person name="Rosenke K."/>
        </authorList>
    </citation>
    <scope>NUCLEOTIDE SEQUENCE [LARGE SCALE GENOMIC DNA]</scope>
    <source>
        <strain evidence="6">CBS 101.48</strain>
    </source>
</reference>
<dbReference type="PANTHER" id="PTHR28128">
    <property type="entry name" value="GOLGI APPARATUS MEMBRANE PROTEIN TVP15"/>
    <property type="match status" value="1"/>
</dbReference>
<evidence type="ECO:0000256" key="1">
    <source>
        <dbReference type="ARBA" id="ARBA00004141"/>
    </source>
</evidence>
<evidence type="ECO:0008006" key="8">
    <source>
        <dbReference type="Google" id="ProtNLM"/>
    </source>
</evidence>
<comment type="subcellular location">
    <subcellularLocation>
        <location evidence="1">Membrane</location>
        <topology evidence="1">Multi-pass membrane protein</topology>
    </subcellularLocation>
</comment>
<keyword evidence="4 5" id="KW-0472">Membrane</keyword>
<dbReference type="GO" id="GO:0016020">
    <property type="term" value="C:membrane"/>
    <property type="evidence" value="ECO:0007669"/>
    <property type="project" value="UniProtKB-SubCell"/>
</dbReference>
<feature type="transmembrane region" description="Helical" evidence="5">
    <location>
        <begin position="40"/>
        <end position="58"/>
    </location>
</feature>
<sequence length="175" mass="19885">MSYHHHPVQTIAFFSLGILNVIVYILVFTASILKTNDGKLGEIIQTIYCCLFSIFLVFNELRTFNAIEDYFGFLHIHHGKGLMMLFLGCVVMCENAFNIIVSIFGFTLGLGYVILSFIPSVPRPKDLCYLFHQVRQQQLNPPLGPEYSYHTHHALPLPKQAVHPSARAIMVPVNY</sequence>
<dbReference type="OMA" id="NPITINW"/>
<proteinExistence type="predicted"/>
<evidence type="ECO:0000256" key="5">
    <source>
        <dbReference type="SAM" id="Phobius"/>
    </source>
</evidence>
<feature type="transmembrane region" description="Helical" evidence="5">
    <location>
        <begin position="70"/>
        <end position="92"/>
    </location>
</feature>
<keyword evidence="2 5" id="KW-0812">Transmembrane</keyword>
<evidence type="ECO:0000256" key="4">
    <source>
        <dbReference type="ARBA" id="ARBA00023136"/>
    </source>
</evidence>
<evidence type="ECO:0000313" key="6">
    <source>
        <dbReference type="EMBL" id="SAM01304.1"/>
    </source>
</evidence>
<protein>
    <recommendedName>
        <fullName evidence="8">COPI associated protein</fullName>
    </recommendedName>
</protein>
<dbReference type="InParanoid" id="A0A168NVU4"/>
<evidence type="ECO:0000256" key="3">
    <source>
        <dbReference type="ARBA" id="ARBA00022989"/>
    </source>
</evidence>
<dbReference type="EMBL" id="LT553527">
    <property type="protein sequence ID" value="SAM01304.1"/>
    <property type="molecule type" value="Genomic_DNA"/>
</dbReference>
<dbReference type="AlphaFoldDB" id="A0A168NVU4"/>
<gene>
    <name evidence="6" type="primary">ABSGL_07045.1 scaffold 8717</name>
</gene>
<evidence type="ECO:0000256" key="2">
    <source>
        <dbReference type="ARBA" id="ARBA00022692"/>
    </source>
</evidence>
<organism evidence="6">
    <name type="scientific">Absidia glauca</name>
    <name type="common">Pin mould</name>
    <dbReference type="NCBI Taxonomy" id="4829"/>
    <lineage>
        <taxon>Eukaryota</taxon>
        <taxon>Fungi</taxon>
        <taxon>Fungi incertae sedis</taxon>
        <taxon>Mucoromycota</taxon>
        <taxon>Mucoromycotina</taxon>
        <taxon>Mucoromycetes</taxon>
        <taxon>Mucorales</taxon>
        <taxon>Cunninghamellaceae</taxon>
        <taxon>Absidia</taxon>
    </lineage>
</organism>
<dbReference type="OrthoDB" id="2282261at2759"/>
<accession>A0A168NVU4</accession>
<dbReference type="Proteomes" id="UP000078561">
    <property type="component" value="Unassembled WGS sequence"/>
</dbReference>
<evidence type="ECO:0000313" key="7">
    <source>
        <dbReference type="Proteomes" id="UP000078561"/>
    </source>
</evidence>
<dbReference type="Pfam" id="PF08507">
    <property type="entry name" value="COPI_assoc"/>
    <property type="match status" value="1"/>
</dbReference>
<feature type="transmembrane region" description="Helical" evidence="5">
    <location>
        <begin position="12"/>
        <end position="33"/>
    </location>
</feature>
<dbReference type="PANTHER" id="PTHR28128:SF1">
    <property type="entry name" value="GOLGI APPARATUS MEMBRANE PROTEIN TVP15"/>
    <property type="match status" value="1"/>
</dbReference>
<name>A0A168NVU4_ABSGL</name>
<dbReference type="InterPro" id="IPR013714">
    <property type="entry name" value="Golgi_TVP15"/>
</dbReference>
<feature type="transmembrane region" description="Helical" evidence="5">
    <location>
        <begin position="99"/>
        <end position="118"/>
    </location>
</feature>
<keyword evidence="7" id="KW-1185">Reference proteome</keyword>